<evidence type="ECO:0000313" key="1">
    <source>
        <dbReference type="EMBL" id="KAK1131940.1"/>
    </source>
</evidence>
<proteinExistence type="predicted"/>
<organism evidence="1 2">
    <name type="scientific">Melipona bicolor</name>
    <dbReference type="NCBI Taxonomy" id="60889"/>
    <lineage>
        <taxon>Eukaryota</taxon>
        <taxon>Metazoa</taxon>
        <taxon>Ecdysozoa</taxon>
        <taxon>Arthropoda</taxon>
        <taxon>Hexapoda</taxon>
        <taxon>Insecta</taxon>
        <taxon>Pterygota</taxon>
        <taxon>Neoptera</taxon>
        <taxon>Endopterygota</taxon>
        <taxon>Hymenoptera</taxon>
        <taxon>Apocrita</taxon>
        <taxon>Aculeata</taxon>
        <taxon>Apoidea</taxon>
        <taxon>Anthophila</taxon>
        <taxon>Apidae</taxon>
        <taxon>Melipona</taxon>
    </lineage>
</organism>
<dbReference type="AlphaFoldDB" id="A0AA40KT88"/>
<protein>
    <submittedName>
        <fullName evidence="1">Uncharacterized protein</fullName>
    </submittedName>
</protein>
<comment type="caution">
    <text evidence="1">The sequence shown here is derived from an EMBL/GenBank/DDBJ whole genome shotgun (WGS) entry which is preliminary data.</text>
</comment>
<sequence>MGHRGTEIQSGFQDNNILVGQSRFRSATVWCGIVGFRERVEVERLQLKYIKWTFGLDIRTLNYIVLEETKREKIRVRAGRRALSFEKGIRKGIGRLVLKECLKEKEEGRQKTRNMEESEGYLRRNGLSRLGLD</sequence>
<dbReference type="Proteomes" id="UP001177670">
    <property type="component" value="Unassembled WGS sequence"/>
</dbReference>
<dbReference type="EMBL" id="JAHYIQ010000005">
    <property type="protein sequence ID" value="KAK1131940.1"/>
    <property type="molecule type" value="Genomic_DNA"/>
</dbReference>
<accession>A0AA40KT88</accession>
<name>A0AA40KT88_9HYME</name>
<reference evidence="1" key="1">
    <citation type="submission" date="2021-10" db="EMBL/GenBank/DDBJ databases">
        <title>Melipona bicolor Genome sequencing and assembly.</title>
        <authorList>
            <person name="Araujo N.S."/>
            <person name="Arias M.C."/>
        </authorList>
    </citation>
    <scope>NUCLEOTIDE SEQUENCE</scope>
    <source>
        <strain evidence="1">USP_2M_L1-L4_2017</strain>
        <tissue evidence="1">Whole body</tissue>
    </source>
</reference>
<keyword evidence="2" id="KW-1185">Reference proteome</keyword>
<gene>
    <name evidence="1" type="ORF">K0M31_016082</name>
</gene>
<evidence type="ECO:0000313" key="2">
    <source>
        <dbReference type="Proteomes" id="UP001177670"/>
    </source>
</evidence>